<comment type="caution">
    <text evidence="1">The sequence shown here is derived from an EMBL/GenBank/DDBJ whole genome shotgun (WGS) entry which is preliminary data.</text>
</comment>
<reference evidence="1 2" key="1">
    <citation type="submission" date="2024-01" db="EMBL/GenBank/DDBJ databases">
        <title>Genome assemblies of Stephania.</title>
        <authorList>
            <person name="Yang L."/>
        </authorList>
    </citation>
    <scope>NUCLEOTIDE SEQUENCE [LARGE SCALE GENOMIC DNA]</scope>
    <source>
        <strain evidence="1">YNDBR</strain>
        <tissue evidence="1">Leaf</tissue>
    </source>
</reference>
<dbReference type="EMBL" id="JBBNAF010000010">
    <property type="protein sequence ID" value="KAK9107977.1"/>
    <property type="molecule type" value="Genomic_DNA"/>
</dbReference>
<dbReference type="PANTHER" id="PTHR33639:SF1">
    <property type="entry name" value="T23E23.25"/>
    <property type="match status" value="1"/>
</dbReference>
<accession>A0AAP0FE06</accession>
<dbReference type="InterPro" id="IPR007263">
    <property type="entry name" value="DCC1-like"/>
</dbReference>
<sequence>MAASASAAAAAAADDVAVADPEMLSMMPPKNADEPSLLQPRVVVFDGVCHLCHSGVKWVINVDKYRKIKFCCLQSKAAEPYLEYCGVTRDEVLRRFVFVEGPGSCYQASTEASTVSLFCCTSGLILSATALLSSKCLPNNTKAIERQCLRLCCQKPL</sequence>
<proteinExistence type="predicted"/>
<evidence type="ECO:0008006" key="3">
    <source>
        <dbReference type="Google" id="ProtNLM"/>
    </source>
</evidence>
<keyword evidence="2" id="KW-1185">Reference proteome</keyword>
<gene>
    <name evidence="1" type="ORF">Syun_023988</name>
</gene>
<organism evidence="1 2">
    <name type="scientific">Stephania yunnanensis</name>
    <dbReference type="NCBI Taxonomy" id="152371"/>
    <lineage>
        <taxon>Eukaryota</taxon>
        <taxon>Viridiplantae</taxon>
        <taxon>Streptophyta</taxon>
        <taxon>Embryophyta</taxon>
        <taxon>Tracheophyta</taxon>
        <taxon>Spermatophyta</taxon>
        <taxon>Magnoliopsida</taxon>
        <taxon>Ranunculales</taxon>
        <taxon>Menispermaceae</taxon>
        <taxon>Menispermoideae</taxon>
        <taxon>Cissampelideae</taxon>
        <taxon>Stephania</taxon>
    </lineage>
</organism>
<evidence type="ECO:0000313" key="2">
    <source>
        <dbReference type="Proteomes" id="UP001420932"/>
    </source>
</evidence>
<dbReference type="GO" id="GO:0015035">
    <property type="term" value="F:protein-disulfide reductase activity"/>
    <property type="evidence" value="ECO:0007669"/>
    <property type="project" value="InterPro"/>
</dbReference>
<name>A0AAP0FE06_9MAGN</name>
<dbReference type="Pfam" id="PF04134">
    <property type="entry name" value="DCC1-like"/>
    <property type="match status" value="1"/>
</dbReference>
<dbReference type="PANTHER" id="PTHR33639">
    <property type="entry name" value="THIOL-DISULFIDE OXIDOREDUCTASE DCC"/>
    <property type="match status" value="1"/>
</dbReference>
<protein>
    <recommendedName>
        <fullName evidence="3">Thiol-disulfide oxidoreductase DCC</fullName>
    </recommendedName>
</protein>
<dbReference type="InterPro" id="IPR052927">
    <property type="entry name" value="DCC_oxidoreductase"/>
</dbReference>
<dbReference type="AlphaFoldDB" id="A0AAP0FE06"/>
<evidence type="ECO:0000313" key="1">
    <source>
        <dbReference type="EMBL" id="KAK9107977.1"/>
    </source>
</evidence>
<dbReference type="Proteomes" id="UP001420932">
    <property type="component" value="Unassembled WGS sequence"/>
</dbReference>